<dbReference type="PANTHER" id="PTHR43539:SF91">
    <property type="entry name" value="FAD-DEPENDENT URATE HYDROXYLASE"/>
    <property type="match status" value="1"/>
</dbReference>
<dbReference type="Pfam" id="PF13738">
    <property type="entry name" value="Pyr_redox_3"/>
    <property type="match status" value="1"/>
</dbReference>
<dbReference type="InterPro" id="IPR036188">
    <property type="entry name" value="FAD/NAD-bd_sf"/>
</dbReference>
<accession>A0ABS5FRX0</accession>
<dbReference type="SUPFAM" id="SSF51905">
    <property type="entry name" value="FAD/NAD(P)-binding domain"/>
    <property type="match status" value="2"/>
</dbReference>
<evidence type="ECO:0000256" key="1">
    <source>
        <dbReference type="ARBA" id="ARBA00023002"/>
    </source>
</evidence>
<dbReference type="RefSeq" id="WP_212494296.1">
    <property type="nucleotide sequence ID" value="NZ_JAFCJH010000039.1"/>
</dbReference>
<proteinExistence type="predicted"/>
<evidence type="ECO:0000313" key="2">
    <source>
        <dbReference type="EMBL" id="MBR0799496.1"/>
    </source>
</evidence>
<gene>
    <name evidence="2" type="ORF">JQ615_29410</name>
</gene>
<dbReference type="Proteomes" id="UP001315278">
    <property type="component" value="Unassembled WGS sequence"/>
</dbReference>
<dbReference type="PANTHER" id="PTHR43539">
    <property type="entry name" value="FLAVIN-BINDING MONOOXYGENASE-LIKE PROTEIN (AFU_ORTHOLOGUE AFUA_4G09220)"/>
    <property type="match status" value="1"/>
</dbReference>
<protein>
    <submittedName>
        <fullName evidence="2">NAD(P)/FAD-dependent oxidoreductase</fullName>
    </submittedName>
</protein>
<name>A0ABS5FRX0_9BRAD</name>
<comment type="caution">
    <text evidence="2">The sequence shown here is derived from an EMBL/GenBank/DDBJ whole genome shotgun (WGS) entry which is preliminary data.</text>
</comment>
<sequence length="471" mass="52203">MSNLEKLETRIQKDLDIIRSPDRSWVRASYAPNGDKAIDVLIVGAGQCGLGLGFGLMREQIGNITLVERALSGFGQGPWRAFARMRTLRSPKHFNGPDLDIPSLSFQAWYEAQFGEEAWNELGKIPKELWNDYLTWFGQVTRLPIRYGVEVTSIEPDAGGLVKATLSSAEGIETVHARKIVLATGADGNGDWLVPPLVARSLPRPRYYISTDDIPFADFAQKSVAVLGGGASAFDNASVALEAGALSVSILVKRLGLHRVNPHKWTEFSGFLNHFRDLPDRDKWRIMNYILPMREPVPPETFDRATAHRNLEMRFGVEVRALRHAGSKIEIETTTDTLHVDELIVCTGTRTDLRARRELAGIVDEIALWSDRLGDIQANDPHSLGDFPYLGPHFEFVEKVPGAAPHLRNIYNLTSGATLSHGPSGASINGLKAAIRRVVDGIRRDFFVVDAAAFQDELLSYAIPELDREFA</sequence>
<keyword evidence="1" id="KW-0560">Oxidoreductase</keyword>
<keyword evidence="3" id="KW-1185">Reference proteome</keyword>
<dbReference type="EMBL" id="JAFCJH010000039">
    <property type="protein sequence ID" value="MBR0799496.1"/>
    <property type="molecule type" value="Genomic_DNA"/>
</dbReference>
<dbReference type="Gene3D" id="3.50.50.60">
    <property type="entry name" value="FAD/NAD(P)-binding domain"/>
    <property type="match status" value="1"/>
</dbReference>
<dbReference type="PRINTS" id="PR00368">
    <property type="entry name" value="FADPNR"/>
</dbReference>
<reference evidence="3" key="1">
    <citation type="journal article" date="2021" name="ISME J.">
        <title>Evolutionary origin and ecological implication of a unique nif island in free-living Bradyrhizobium lineages.</title>
        <authorList>
            <person name="Tao J."/>
        </authorList>
    </citation>
    <scope>NUCLEOTIDE SEQUENCE [LARGE SCALE GENOMIC DNA]</scope>
    <source>
        <strain evidence="3">SZCCT0434</strain>
    </source>
</reference>
<dbReference type="InterPro" id="IPR050982">
    <property type="entry name" value="Auxin_biosynth/cation_transpt"/>
</dbReference>
<organism evidence="2 3">
    <name type="scientific">Bradyrhizobium jicamae</name>
    <dbReference type="NCBI Taxonomy" id="280332"/>
    <lineage>
        <taxon>Bacteria</taxon>
        <taxon>Pseudomonadati</taxon>
        <taxon>Pseudomonadota</taxon>
        <taxon>Alphaproteobacteria</taxon>
        <taxon>Hyphomicrobiales</taxon>
        <taxon>Nitrobacteraceae</taxon>
        <taxon>Bradyrhizobium</taxon>
    </lineage>
</organism>
<evidence type="ECO:0000313" key="3">
    <source>
        <dbReference type="Proteomes" id="UP001315278"/>
    </source>
</evidence>